<feature type="region of interest" description="Disordered" evidence="1">
    <location>
        <begin position="212"/>
        <end position="258"/>
    </location>
</feature>
<feature type="compositionally biased region" description="Low complexity" evidence="1">
    <location>
        <begin position="355"/>
        <end position="366"/>
    </location>
</feature>
<name>A0A6J4KKU3_9BACT</name>
<feature type="compositionally biased region" description="Basic and acidic residues" evidence="1">
    <location>
        <begin position="168"/>
        <end position="193"/>
    </location>
</feature>
<feature type="compositionally biased region" description="Basic and acidic residues" evidence="1">
    <location>
        <begin position="404"/>
        <end position="414"/>
    </location>
</feature>
<feature type="compositionally biased region" description="Basic residues" evidence="1">
    <location>
        <begin position="14"/>
        <end position="24"/>
    </location>
</feature>
<feature type="compositionally biased region" description="Basic residues" evidence="1">
    <location>
        <begin position="107"/>
        <end position="125"/>
    </location>
</feature>
<evidence type="ECO:0000256" key="1">
    <source>
        <dbReference type="SAM" id="MobiDB-lite"/>
    </source>
</evidence>
<dbReference type="AlphaFoldDB" id="A0A6J4KKU3"/>
<feature type="region of interest" description="Disordered" evidence="1">
    <location>
        <begin position="1"/>
        <end position="193"/>
    </location>
</feature>
<feature type="compositionally biased region" description="Basic residues" evidence="1">
    <location>
        <begin position="439"/>
        <end position="453"/>
    </location>
</feature>
<feature type="non-terminal residue" evidence="2">
    <location>
        <position position="453"/>
    </location>
</feature>
<feature type="non-terminal residue" evidence="2">
    <location>
        <position position="1"/>
    </location>
</feature>
<sequence>GHQRSTAQQDPRPQRGRRHRRPRLRGTAARDGVRARRLPRRRLRRERAGRRAAQRRVVAHPGRAERGGRGVRALGPLQRDARGDPPARVRRDLDRGAHAALEDARPRHGLRPLGHRRRAAQRARGARGGAREHHLPGHHARAHAAALREDRAHGRRGRLPGLQPRAGRPGERAVSHEEHAEGGGRDHPRLRGDRQGALRVVHRHRGARLVARGRRAGEAAREHLPLGEHRPRERDGDHLRQAGRRRVGGRGGGGHQAVRLHEVHPRPRDRRPLHPARPALPRVEDAHAQLQDAVHRPRERVEQPHALLRHRQGVARAQRRPQGRQRELGARRRGGLQAQHRRHPREPGARRDPAARGAGRVGGLPRPVHRVVPRGGARAPRRRPHPQGARRLRRRRDRHRPHEHRLPAAREPRAARHRHAQRDGQDGRGARAGGVALVGHRRGPRGRRPGARV</sequence>
<evidence type="ECO:0000313" key="2">
    <source>
        <dbReference type="EMBL" id="CAA9308469.1"/>
    </source>
</evidence>
<proteinExistence type="predicted"/>
<feature type="compositionally biased region" description="Basic and acidic residues" evidence="1">
    <location>
        <begin position="345"/>
        <end position="354"/>
    </location>
</feature>
<feature type="compositionally biased region" description="Basic residues" evidence="1">
    <location>
        <begin position="331"/>
        <end position="344"/>
    </location>
</feature>
<dbReference type="EC" id="1.1.1.136" evidence="2"/>
<feature type="compositionally biased region" description="Basic and acidic residues" evidence="1">
    <location>
        <begin position="215"/>
        <end position="240"/>
    </location>
</feature>
<feature type="compositionally biased region" description="Basic residues" evidence="1">
    <location>
        <begin position="379"/>
        <end position="403"/>
    </location>
</feature>
<organism evidence="2">
    <name type="scientific">uncultured Gemmatimonadaceae bacterium</name>
    <dbReference type="NCBI Taxonomy" id="246130"/>
    <lineage>
        <taxon>Bacteria</taxon>
        <taxon>Pseudomonadati</taxon>
        <taxon>Gemmatimonadota</taxon>
        <taxon>Gemmatimonadia</taxon>
        <taxon>Gemmatimonadales</taxon>
        <taxon>Gemmatimonadaceae</taxon>
        <taxon>environmental samples</taxon>
    </lineage>
</organism>
<feature type="compositionally biased region" description="Basic and acidic residues" evidence="1">
    <location>
        <begin position="79"/>
        <end position="106"/>
    </location>
</feature>
<feature type="region of interest" description="Disordered" evidence="1">
    <location>
        <begin position="293"/>
        <end position="453"/>
    </location>
</feature>
<dbReference type="GO" id="GO:0047004">
    <property type="term" value="F:UDP-N-acetylglucosamine 6-dehydrogenase activity"/>
    <property type="evidence" value="ECO:0007669"/>
    <property type="project" value="UniProtKB-EC"/>
</dbReference>
<gene>
    <name evidence="2" type="ORF">AVDCRST_MAG40-828</name>
</gene>
<protein>
    <submittedName>
        <fullName evidence="2">UDP-N-acetyl-D-glucosamine 6-dehydrogenase</fullName>
        <ecNumber evidence="2">1.1.1.136</ecNumber>
    </submittedName>
</protein>
<feature type="compositionally biased region" description="Basic residues" evidence="1">
    <location>
        <begin position="307"/>
        <end position="323"/>
    </location>
</feature>
<dbReference type="EMBL" id="CADCTX010000241">
    <property type="protein sequence ID" value="CAA9308469.1"/>
    <property type="molecule type" value="Genomic_DNA"/>
</dbReference>
<feature type="compositionally biased region" description="Basic and acidic residues" evidence="1">
    <location>
        <begin position="293"/>
        <end position="303"/>
    </location>
</feature>
<accession>A0A6J4KKU3</accession>
<feature type="compositionally biased region" description="Basic residues" evidence="1">
    <location>
        <begin position="35"/>
        <end position="58"/>
    </location>
</feature>
<reference evidence="2" key="1">
    <citation type="submission" date="2020-02" db="EMBL/GenBank/DDBJ databases">
        <authorList>
            <person name="Meier V. D."/>
        </authorList>
    </citation>
    <scope>NUCLEOTIDE SEQUENCE</scope>
    <source>
        <strain evidence="2">AVDCRST_MAG40</strain>
    </source>
</reference>
<keyword evidence="2" id="KW-0560">Oxidoreductase</keyword>